<feature type="chain" id="PRO_5036489137" description="Cytochrome b5 heme-binding domain-containing protein" evidence="3">
    <location>
        <begin position="32"/>
        <end position="241"/>
    </location>
</feature>
<evidence type="ECO:0000256" key="3">
    <source>
        <dbReference type="SAM" id="SignalP"/>
    </source>
</evidence>
<reference evidence="5" key="2">
    <citation type="journal article" date="2019" name="IMA Fungus">
        <title>Genome sequencing and comparison of five Tilletia species to identify candidate genes for the detection of regulated species infecting wheat.</title>
        <authorList>
            <person name="Nguyen H.D.T."/>
            <person name="Sultana T."/>
            <person name="Kesanakurti P."/>
            <person name="Hambleton S."/>
        </authorList>
    </citation>
    <scope>NUCLEOTIDE SEQUENCE</scope>
    <source>
        <strain evidence="5">DAOMC 236422</strain>
    </source>
</reference>
<organism evidence="5 6">
    <name type="scientific">Tilletia walkeri</name>
    <dbReference type="NCBI Taxonomy" id="117179"/>
    <lineage>
        <taxon>Eukaryota</taxon>
        <taxon>Fungi</taxon>
        <taxon>Dikarya</taxon>
        <taxon>Basidiomycota</taxon>
        <taxon>Ustilaginomycotina</taxon>
        <taxon>Exobasidiomycetes</taxon>
        <taxon>Tilletiales</taxon>
        <taxon>Tilletiaceae</taxon>
        <taxon>Tilletia</taxon>
    </lineage>
</organism>
<feature type="compositionally biased region" description="Low complexity" evidence="2">
    <location>
        <begin position="215"/>
        <end position="241"/>
    </location>
</feature>
<evidence type="ECO:0000256" key="2">
    <source>
        <dbReference type="SAM" id="MobiDB-lite"/>
    </source>
</evidence>
<dbReference type="GO" id="GO:0016020">
    <property type="term" value="C:membrane"/>
    <property type="evidence" value="ECO:0007669"/>
    <property type="project" value="TreeGrafter"/>
</dbReference>
<dbReference type="PANTHER" id="PTHR10281:SF76">
    <property type="entry name" value="CALCUTTA CUP-RELATED"/>
    <property type="match status" value="1"/>
</dbReference>
<evidence type="ECO:0000256" key="1">
    <source>
        <dbReference type="ARBA" id="ARBA00038357"/>
    </source>
</evidence>
<keyword evidence="6" id="KW-1185">Reference proteome</keyword>
<dbReference type="InterPro" id="IPR036400">
    <property type="entry name" value="Cyt_B5-like_heme/steroid_sf"/>
</dbReference>
<protein>
    <recommendedName>
        <fullName evidence="4">Cytochrome b5 heme-binding domain-containing protein</fullName>
    </recommendedName>
</protein>
<reference evidence="5" key="1">
    <citation type="submission" date="2016-04" db="EMBL/GenBank/DDBJ databases">
        <authorList>
            <person name="Nguyen H.D."/>
            <person name="Samba Siva P."/>
            <person name="Cullis J."/>
            <person name="Levesque C.A."/>
            <person name="Hambleton S."/>
        </authorList>
    </citation>
    <scope>NUCLEOTIDE SEQUENCE</scope>
    <source>
        <strain evidence="5">DAOMC 236422</strain>
    </source>
</reference>
<dbReference type="Proteomes" id="UP000078113">
    <property type="component" value="Unassembled WGS sequence"/>
</dbReference>
<evidence type="ECO:0000259" key="4">
    <source>
        <dbReference type="SMART" id="SM01117"/>
    </source>
</evidence>
<feature type="region of interest" description="Disordered" evidence="2">
    <location>
        <begin position="189"/>
        <end position="241"/>
    </location>
</feature>
<dbReference type="GO" id="GO:0012505">
    <property type="term" value="C:endomembrane system"/>
    <property type="evidence" value="ECO:0007669"/>
    <property type="project" value="TreeGrafter"/>
</dbReference>
<proteinExistence type="inferred from homology"/>
<gene>
    <name evidence="5" type="ORF">A4X09_0g437</name>
</gene>
<evidence type="ECO:0000313" key="5">
    <source>
        <dbReference type="EMBL" id="KAE8271883.1"/>
    </source>
</evidence>
<sequence>MTTVTLQIARLVKFGLLLATFILALSSAASATAPSSDGADAAQSGGAGGKRKPSRQLRVISVEQLRSFDGSNASLPLLIALDRRVYDVSSKRDVYGPGGGYETFSGRDSTRNFALYSTETKDDGSCIDDLGEKEVKMLAEWRKWFDDHYPLVGQYPVQDTYFEGGLYQAELPPSPSAAVITEKLCEDDDAPENAARRGFAIPSSQKSTSQQQHIAAQEEPASSQPSASAGSRSRPSPSTEL</sequence>
<dbReference type="InterPro" id="IPR050577">
    <property type="entry name" value="MAPR/NEUFC/NENF-like"/>
</dbReference>
<feature type="region of interest" description="Disordered" evidence="2">
    <location>
        <begin position="32"/>
        <end position="54"/>
    </location>
</feature>
<name>A0A8X7NF27_9BASI</name>
<keyword evidence="3" id="KW-0732">Signal</keyword>
<dbReference type="PANTHER" id="PTHR10281">
    <property type="entry name" value="MEMBRANE-ASSOCIATED PROGESTERONE RECEPTOR COMPONENT-RELATED"/>
    <property type="match status" value="1"/>
</dbReference>
<dbReference type="SUPFAM" id="SSF55856">
    <property type="entry name" value="Cytochrome b5-like heme/steroid binding domain"/>
    <property type="match status" value="1"/>
</dbReference>
<dbReference type="InterPro" id="IPR001199">
    <property type="entry name" value="Cyt_B5-like_heme/steroid-bd"/>
</dbReference>
<evidence type="ECO:0000313" key="6">
    <source>
        <dbReference type="Proteomes" id="UP000078113"/>
    </source>
</evidence>
<dbReference type="AlphaFoldDB" id="A0A8X7NF27"/>
<feature type="domain" description="Cytochrome b5 heme-binding" evidence="4">
    <location>
        <begin position="60"/>
        <end position="156"/>
    </location>
</feature>
<feature type="compositionally biased region" description="Low complexity" evidence="2">
    <location>
        <begin position="32"/>
        <end position="44"/>
    </location>
</feature>
<dbReference type="EMBL" id="LWDG02000008">
    <property type="protein sequence ID" value="KAE8271883.1"/>
    <property type="molecule type" value="Genomic_DNA"/>
</dbReference>
<accession>A0A8X7NF27</accession>
<comment type="caution">
    <text evidence="5">The sequence shown here is derived from an EMBL/GenBank/DDBJ whole genome shotgun (WGS) entry which is preliminary data.</text>
</comment>
<feature type="compositionally biased region" description="Polar residues" evidence="2">
    <location>
        <begin position="202"/>
        <end position="214"/>
    </location>
</feature>
<dbReference type="Gene3D" id="3.10.120.10">
    <property type="entry name" value="Cytochrome b5-like heme/steroid binding domain"/>
    <property type="match status" value="1"/>
</dbReference>
<comment type="similarity">
    <text evidence="1">Belongs to the cytochrome b5 family. MAPR subfamily.</text>
</comment>
<dbReference type="SMART" id="SM01117">
    <property type="entry name" value="Cyt-b5"/>
    <property type="match status" value="1"/>
</dbReference>
<feature type="signal peptide" evidence="3">
    <location>
        <begin position="1"/>
        <end position="31"/>
    </location>
</feature>
<dbReference type="Pfam" id="PF00173">
    <property type="entry name" value="Cyt-b5"/>
    <property type="match status" value="1"/>
</dbReference>